<name>A0A8S4G3K4_PLUXY</name>
<evidence type="ECO:0000256" key="13">
    <source>
        <dbReference type="SAM" id="MobiDB-lite"/>
    </source>
</evidence>
<keyword evidence="9 14" id="KW-0472">Membrane</keyword>
<evidence type="ECO:0000256" key="14">
    <source>
        <dbReference type="SAM" id="Phobius"/>
    </source>
</evidence>
<dbReference type="InterPro" id="IPR001873">
    <property type="entry name" value="ENaC"/>
</dbReference>
<dbReference type="PANTHER" id="PTHR11690:SF240">
    <property type="entry name" value="PICKPOCKET 25-RELATED"/>
    <property type="match status" value="1"/>
</dbReference>
<proteinExistence type="inferred from homology"/>
<keyword evidence="11 12" id="KW-0407">Ion channel</keyword>
<evidence type="ECO:0000256" key="3">
    <source>
        <dbReference type="ARBA" id="ARBA00022448"/>
    </source>
</evidence>
<dbReference type="Pfam" id="PF00858">
    <property type="entry name" value="ASC"/>
    <property type="match status" value="1"/>
</dbReference>
<feature type="transmembrane region" description="Helical" evidence="14">
    <location>
        <begin position="460"/>
        <end position="482"/>
    </location>
</feature>
<keyword evidence="16" id="KW-1185">Reference proteome</keyword>
<evidence type="ECO:0000256" key="2">
    <source>
        <dbReference type="ARBA" id="ARBA00007193"/>
    </source>
</evidence>
<dbReference type="Gene3D" id="1.10.287.820">
    <property type="entry name" value="Acid-sensing ion channel domain"/>
    <property type="match status" value="1"/>
</dbReference>
<evidence type="ECO:0000256" key="1">
    <source>
        <dbReference type="ARBA" id="ARBA00004141"/>
    </source>
</evidence>
<comment type="caution">
    <text evidence="15">The sequence shown here is derived from an EMBL/GenBank/DDBJ whole genome shotgun (WGS) entry which is preliminary data.</text>
</comment>
<evidence type="ECO:0000256" key="5">
    <source>
        <dbReference type="ARBA" id="ARBA00022692"/>
    </source>
</evidence>
<dbReference type="GO" id="GO:0005886">
    <property type="term" value="C:plasma membrane"/>
    <property type="evidence" value="ECO:0007669"/>
    <property type="project" value="TreeGrafter"/>
</dbReference>
<accession>A0A8S4G3K4</accession>
<keyword evidence="10 12" id="KW-0739">Sodium transport</keyword>
<evidence type="ECO:0000256" key="6">
    <source>
        <dbReference type="ARBA" id="ARBA00022989"/>
    </source>
</evidence>
<evidence type="ECO:0000313" key="15">
    <source>
        <dbReference type="EMBL" id="CAG9134461.1"/>
    </source>
</evidence>
<evidence type="ECO:0000256" key="9">
    <source>
        <dbReference type="ARBA" id="ARBA00023136"/>
    </source>
</evidence>
<gene>
    <name evidence="15" type="ORF">PLXY2_LOCUS12705</name>
</gene>
<dbReference type="EMBL" id="CAJHNJ030000078">
    <property type="protein sequence ID" value="CAG9134461.1"/>
    <property type="molecule type" value="Genomic_DNA"/>
</dbReference>
<evidence type="ECO:0000256" key="4">
    <source>
        <dbReference type="ARBA" id="ARBA00022461"/>
    </source>
</evidence>
<dbReference type="PANTHER" id="PTHR11690">
    <property type="entry name" value="AMILORIDE-SENSITIVE SODIUM CHANNEL-RELATED"/>
    <property type="match status" value="1"/>
</dbReference>
<keyword evidence="5 12" id="KW-0812">Transmembrane</keyword>
<reference evidence="15" key="1">
    <citation type="submission" date="2020-11" db="EMBL/GenBank/DDBJ databases">
        <authorList>
            <person name="Whiteford S."/>
        </authorList>
    </citation>
    <scope>NUCLEOTIDE SEQUENCE</scope>
</reference>
<keyword evidence="7" id="KW-0915">Sodium</keyword>
<organism evidence="15 16">
    <name type="scientific">Plutella xylostella</name>
    <name type="common">Diamondback moth</name>
    <name type="synonym">Plutella maculipennis</name>
    <dbReference type="NCBI Taxonomy" id="51655"/>
    <lineage>
        <taxon>Eukaryota</taxon>
        <taxon>Metazoa</taxon>
        <taxon>Ecdysozoa</taxon>
        <taxon>Arthropoda</taxon>
        <taxon>Hexapoda</taxon>
        <taxon>Insecta</taxon>
        <taxon>Pterygota</taxon>
        <taxon>Neoptera</taxon>
        <taxon>Endopterygota</taxon>
        <taxon>Lepidoptera</taxon>
        <taxon>Glossata</taxon>
        <taxon>Ditrysia</taxon>
        <taxon>Yponomeutoidea</taxon>
        <taxon>Plutellidae</taxon>
        <taxon>Plutella</taxon>
    </lineage>
</organism>
<sequence length="498" mass="57262">MAKKKIIKPRPNQSQQKKPQNVSEATPTAKLSKRAWMKSKIFFMRDAMVSVKEVYVRFCNETSIHGLKHTVAENLHWTERCLWFALTAGAFYGAVYCGLAQLSRYTKEPVVVSMQRDFRSWWTTFPAVTACFMDRLEVDKAKEVIEENWNITEESNPDKYQYYLTFIELIADVSFRTNLQQFWKYQDDETLASLDLLKLALSVQATVHPTFPLNVMVSKIDKEVQWVPVMTEMGICMTFNSEYSEFQFLMQNVDWTEEDLLRCHYHSGQCYVRVDSVNNPVRYFIHSPFDVPSAISNPTGEVNPGEELVMDFKVVEIRASEGVRHLTPEQRRCKYPDERLSDSIRAYSFGLCQMHCRNRMALMFCGCRPYFYIKGDGKVCDTSGMACIGRNVEILINLPKNLAKCSCLPQCAELNYYSHTKKIVIRYEFQCLLYLGMEVEKPAKCESGSRTKASLGGTTALFVGASVLTVVETVLFVFRLLINPTGAARRPKEFKFLP</sequence>
<keyword evidence="6 14" id="KW-1133">Transmembrane helix</keyword>
<evidence type="ECO:0000256" key="10">
    <source>
        <dbReference type="ARBA" id="ARBA00023201"/>
    </source>
</evidence>
<keyword evidence="8 12" id="KW-0406">Ion transport</keyword>
<dbReference type="AlphaFoldDB" id="A0A8S4G3K4"/>
<dbReference type="Proteomes" id="UP000653454">
    <property type="component" value="Unassembled WGS sequence"/>
</dbReference>
<evidence type="ECO:0000256" key="11">
    <source>
        <dbReference type="ARBA" id="ARBA00023303"/>
    </source>
</evidence>
<evidence type="ECO:0000256" key="7">
    <source>
        <dbReference type="ARBA" id="ARBA00023053"/>
    </source>
</evidence>
<feature type="transmembrane region" description="Helical" evidence="14">
    <location>
        <begin position="81"/>
        <end position="102"/>
    </location>
</feature>
<evidence type="ECO:0000313" key="16">
    <source>
        <dbReference type="Proteomes" id="UP000653454"/>
    </source>
</evidence>
<comment type="subcellular location">
    <subcellularLocation>
        <location evidence="1">Membrane</location>
        <topology evidence="1">Multi-pass membrane protein</topology>
    </subcellularLocation>
</comment>
<feature type="compositionally biased region" description="Polar residues" evidence="13">
    <location>
        <begin position="11"/>
        <end position="25"/>
    </location>
</feature>
<dbReference type="GO" id="GO:0015280">
    <property type="term" value="F:ligand-gated sodium channel activity"/>
    <property type="evidence" value="ECO:0007669"/>
    <property type="project" value="TreeGrafter"/>
</dbReference>
<evidence type="ECO:0000256" key="8">
    <source>
        <dbReference type="ARBA" id="ARBA00023065"/>
    </source>
</evidence>
<keyword evidence="4 12" id="KW-0894">Sodium channel</keyword>
<comment type="similarity">
    <text evidence="2 12">Belongs to the amiloride-sensitive sodium channel (TC 1.A.6) family.</text>
</comment>
<keyword evidence="3 12" id="KW-0813">Transport</keyword>
<protein>
    <submittedName>
        <fullName evidence="15">(diamondback moth) hypothetical protein</fullName>
    </submittedName>
</protein>
<evidence type="ECO:0000256" key="12">
    <source>
        <dbReference type="RuleBase" id="RU000679"/>
    </source>
</evidence>
<feature type="region of interest" description="Disordered" evidence="13">
    <location>
        <begin position="1"/>
        <end position="25"/>
    </location>
</feature>